<keyword evidence="4 10" id="KW-0378">Hydrolase</keyword>
<dbReference type="InterPro" id="IPR002729">
    <property type="entry name" value="CRISPR-assoc_Cas1"/>
</dbReference>
<keyword evidence="2 10" id="KW-0479">Metal-binding</keyword>
<feature type="binding site" evidence="10">
    <location>
        <position position="234"/>
    </location>
    <ligand>
        <name>Mn(2+)</name>
        <dbReference type="ChEBI" id="CHEBI:29035"/>
    </ligand>
</feature>
<dbReference type="HAMAP" id="MF_01470">
    <property type="entry name" value="Cas1"/>
    <property type="match status" value="1"/>
</dbReference>
<comment type="similarity">
    <text evidence="10">Belongs to the CRISPR-associated endonuclease Cas1 family.</text>
</comment>
<keyword evidence="8 10" id="KW-0464">Manganese</keyword>
<evidence type="ECO:0000256" key="2">
    <source>
        <dbReference type="ARBA" id="ARBA00022723"/>
    </source>
</evidence>
<keyword evidence="7 10" id="KW-0238">DNA-binding</keyword>
<evidence type="ECO:0000256" key="3">
    <source>
        <dbReference type="ARBA" id="ARBA00022759"/>
    </source>
</evidence>
<evidence type="ECO:0000313" key="12">
    <source>
        <dbReference type="Proteomes" id="UP001597519"/>
    </source>
</evidence>
<keyword evidence="12" id="KW-1185">Reference proteome</keyword>
<organism evidence="11 12">
    <name type="scientific">Corticicoccus populi</name>
    <dbReference type="NCBI Taxonomy" id="1812821"/>
    <lineage>
        <taxon>Bacteria</taxon>
        <taxon>Bacillati</taxon>
        <taxon>Bacillota</taxon>
        <taxon>Bacilli</taxon>
        <taxon>Bacillales</taxon>
        <taxon>Staphylococcaceae</taxon>
        <taxon>Corticicoccus</taxon>
    </lineage>
</organism>
<dbReference type="GO" id="GO:0004519">
    <property type="term" value="F:endonuclease activity"/>
    <property type="evidence" value="ECO:0007669"/>
    <property type="project" value="UniProtKB-KW"/>
</dbReference>
<evidence type="ECO:0000256" key="9">
    <source>
        <dbReference type="ARBA" id="ARBA00038592"/>
    </source>
</evidence>
<accession>A0ABW5WXD9</accession>
<sequence length="342" mass="39818">MRKLLNTLYMTNEDLYLGRDRENIVVKKDDKVIKRFPVHILEGIVCFNYVGVSPGVMKLTSDNNISITFLTPNGRFCGKFIGMTNGNVLLRRTQYRLSDNEEQSVKIANQCIKAKIINSRKLFLRVLRDHGEKVNQTQVNFTVKYLKNQLENIDNNTSLDSLRGIEGDAARQYFQAFDELILYQKEDFKFVMRSRRPPLNKVNAILSYLYSILTYEVQAALESVGLDSYVGFYHTDRPGRASLALDMVEELRAFMVDRFVITLINRKQVNSKDFEEKENGAVLLNDKGRQKVLELWQKRKHSEITHPFIKERMPIGLIPYVQAQLLSRYIRNDIEEYPPFLT</sequence>
<comment type="function">
    <text evidence="10">CRISPR (clustered regularly interspaced short palindromic repeat), is an adaptive immune system that provides protection against mobile genetic elements (viruses, transposable elements and conjugative plasmids). CRISPR clusters contain spacers, sequences complementary to antecedent mobile elements, and target invading nucleic acids. CRISPR clusters are transcribed and processed into CRISPR RNA (crRNA). Acts as a dsDNA endonuclease. Involved in the integration of spacer DNA into the CRISPR cassette.</text>
</comment>
<reference evidence="12" key="1">
    <citation type="journal article" date="2019" name="Int. J. Syst. Evol. Microbiol.">
        <title>The Global Catalogue of Microorganisms (GCM) 10K type strain sequencing project: providing services to taxonomists for standard genome sequencing and annotation.</title>
        <authorList>
            <consortium name="The Broad Institute Genomics Platform"/>
            <consortium name="The Broad Institute Genome Sequencing Center for Infectious Disease"/>
            <person name="Wu L."/>
            <person name="Ma J."/>
        </authorList>
    </citation>
    <scope>NUCLEOTIDE SEQUENCE [LARGE SCALE GENOMIC DNA]</scope>
    <source>
        <strain evidence="12">KCTC 33575</strain>
    </source>
</reference>
<dbReference type="PANTHER" id="PTHR34353:SF2">
    <property type="entry name" value="CRISPR-ASSOCIATED ENDONUCLEASE CAS1 1"/>
    <property type="match status" value="1"/>
</dbReference>
<dbReference type="Gene3D" id="1.20.120.920">
    <property type="entry name" value="CRISPR-associated endonuclease Cas1, C-terminal domain"/>
    <property type="match status" value="1"/>
</dbReference>
<dbReference type="RefSeq" id="WP_377772496.1">
    <property type="nucleotide sequence ID" value="NZ_JBHUOQ010000001.1"/>
</dbReference>
<evidence type="ECO:0000256" key="1">
    <source>
        <dbReference type="ARBA" id="ARBA00022722"/>
    </source>
</evidence>
<evidence type="ECO:0000256" key="8">
    <source>
        <dbReference type="ARBA" id="ARBA00023211"/>
    </source>
</evidence>
<dbReference type="EMBL" id="JBHUOQ010000001">
    <property type="protein sequence ID" value="MFD2829991.1"/>
    <property type="molecule type" value="Genomic_DNA"/>
</dbReference>
<dbReference type="NCBIfam" id="TIGR00287">
    <property type="entry name" value="cas1"/>
    <property type="match status" value="1"/>
</dbReference>
<evidence type="ECO:0000256" key="4">
    <source>
        <dbReference type="ARBA" id="ARBA00022801"/>
    </source>
</evidence>
<evidence type="ECO:0000256" key="10">
    <source>
        <dbReference type="HAMAP-Rule" id="MF_01470"/>
    </source>
</evidence>
<comment type="cofactor">
    <cofactor evidence="10">
        <name>Mg(2+)</name>
        <dbReference type="ChEBI" id="CHEBI:18420"/>
    </cofactor>
    <cofactor evidence="10">
        <name>Mn(2+)</name>
        <dbReference type="ChEBI" id="CHEBI:29035"/>
    </cofactor>
</comment>
<dbReference type="InterPro" id="IPR042206">
    <property type="entry name" value="CRISPR-assoc_Cas1_C"/>
</dbReference>
<evidence type="ECO:0000256" key="6">
    <source>
        <dbReference type="ARBA" id="ARBA00023118"/>
    </source>
</evidence>
<dbReference type="InterPro" id="IPR019856">
    <property type="entry name" value="CRISPR-assoc_Cas1_DVULG"/>
</dbReference>
<comment type="caution">
    <text evidence="11">The sequence shown here is derived from an EMBL/GenBank/DDBJ whole genome shotgun (WGS) entry which is preliminary data.</text>
</comment>
<dbReference type="NCBIfam" id="TIGR03640">
    <property type="entry name" value="cas1_DVULG"/>
    <property type="match status" value="1"/>
</dbReference>
<feature type="binding site" evidence="10">
    <location>
        <position position="166"/>
    </location>
    <ligand>
        <name>Mn(2+)</name>
        <dbReference type="ChEBI" id="CHEBI:29035"/>
    </ligand>
</feature>
<proteinExistence type="inferred from homology"/>
<protein>
    <recommendedName>
        <fullName evidence="10">CRISPR-associated endonuclease Cas1</fullName>
        <ecNumber evidence="10">3.1.-.-</ecNumber>
    </recommendedName>
</protein>
<keyword evidence="1 10" id="KW-0540">Nuclease</keyword>
<comment type="subunit">
    <text evidence="9 10">Homodimer, forms a heterotetramer with a Cas2 homodimer.</text>
</comment>
<gene>
    <name evidence="11" type="primary">cas1c</name>
    <name evidence="10" type="synonym">cas1</name>
    <name evidence="11" type="ORF">ACFSX4_05870</name>
</gene>
<dbReference type="EC" id="3.1.-.-" evidence="10"/>
<keyword evidence="3 10" id="KW-0255">Endonuclease</keyword>
<dbReference type="Pfam" id="PF01867">
    <property type="entry name" value="Cas_Cas1"/>
    <property type="match status" value="1"/>
</dbReference>
<keyword evidence="6 10" id="KW-0051">Antiviral defense</keyword>
<keyword evidence="5 10" id="KW-0460">Magnesium</keyword>
<dbReference type="Proteomes" id="UP001597519">
    <property type="component" value="Unassembled WGS sequence"/>
</dbReference>
<evidence type="ECO:0000313" key="11">
    <source>
        <dbReference type="EMBL" id="MFD2829991.1"/>
    </source>
</evidence>
<dbReference type="PANTHER" id="PTHR34353">
    <property type="entry name" value="CRISPR-ASSOCIATED ENDONUCLEASE CAS1 1"/>
    <property type="match status" value="1"/>
</dbReference>
<dbReference type="InterPro" id="IPR050646">
    <property type="entry name" value="Cas1"/>
</dbReference>
<dbReference type="Gene3D" id="3.100.10.20">
    <property type="entry name" value="CRISPR-associated endonuclease Cas1, N-terminal domain"/>
    <property type="match status" value="1"/>
</dbReference>
<dbReference type="InterPro" id="IPR042211">
    <property type="entry name" value="CRISPR-assoc_Cas1_N"/>
</dbReference>
<evidence type="ECO:0000256" key="5">
    <source>
        <dbReference type="ARBA" id="ARBA00022842"/>
    </source>
</evidence>
<name>A0ABW5WXD9_9STAP</name>
<evidence type="ECO:0000256" key="7">
    <source>
        <dbReference type="ARBA" id="ARBA00023125"/>
    </source>
</evidence>
<feature type="binding site" evidence="10">
    <location>
        <position position="249"/>
    </location>
    <ligand>
        <name>Mn(2+)</name>
        <dbReference type="ChEBI" id="CHEBI:29035"/>
    </ligand>
</feature>
<dbReference type="CDD" id="cd09721">
    <property type="entry name" value="Cas1_I-C"/>
    <property type="match status" value="1"/>
</dbReference>